<evidence type="ECO:0000256" key="1">
    <source>
        <dbReference type="ARBA" id="ARBA00022729"/>
    </source>
</evidence>
<evidence type="ECO:0000256" key="2">
    <source>
        <dbReference type="SAM" id="SignalP"/>
    </source>
</evidence>
<dbReference type="Proteomes" id="UP000199659">
    <property type="component" value="Unassembled WGS sequence"/>
</dbReference>
<dbReference type="GO" id="GO:0003993">
    <property type="term" value="F:acid phosphatase activity"/>
    <property type="evidence" value="ECO:0007669"/>
    <property type="project" value="InterPro"/>
</dbReference>
<dbReference type="RefSeq" id="WP_092559023.1">
    <property type="nucleotide sequence ID" value="NZ_FOYZ01000001.1"/>
</dbReference>
<dbReference type="InterPro" id="IPR029052">
    <property type="entry name" value="Metallo-depent_PP-like"/>
</dbReference>
<accession>A0A1I6HYQ9</accession>
<gene>
    <name evidence="5" type="ORF">SAMN05661086_00408</name>
</gene>
<keyword evidence="6" id="KW-1185">Reference proteome</keyword>
<keyword evidence="1 2" id="KW-0732">Signal</keyword>
<dbReference type="EMBL" id="FOYZ01000001">
    <property type="protein sequence ID" value="SFR59583.1"/>
    <property type="molecule type" value="Genomic_DNA"/>
</dbReference>
<feature type="signal peptide" evidence="2">
    <location>
        <begin position="1"/>
        <end position="26"/>
    </location>
</feature>
<dbReference type="InterPro" id="IPR004843">
    <property type="entry name" value="Calcineurin-like_PHP"/>
</dbReference>
<protein>
    <submittedName>
        <fullName evidence="5">Purple acid Phosphatase, N-terminal domain</fullName>
    </submittedName>
</protein>
<reference evidence="5 6" key="1">
    <citation type="submission" date="2016-10" db="EMBL/GenBank/DDBJ databases">
        <authorList>
            <person name="de Groot N.N."/>
        </authorList>
    </citation>
    <scope>NUCLEOTIDE SEQUENCE [LARGE SCALE GENOMIC DNA]</scope>
    <source>
        <strain evidence="5 6">743A</strain>
    </source>
</reference>
<dbReference type="STRING" id="37658.SAMN05661086_00408"/>
<dbReference type="PANTHER" id="PTHR22953:SF153">
    <property type="entry name" value="PURPLE ACID PHOSPHATASE"/>
    <property type="match status" value="1"/>
</dbReference>
<evidence type="ECO:0000313" key="6">
    <source>
        <dbReference type="Proteomes" id="UP000199659"/>
    </source>
</evidence>
<dbReference type="GO" id="GO:0046872">
    <property type="term" value="F:metal ion binding"/>
    <property type="evidence" value="ECO:0007669"/>
    <property type="project" value="InterPro"/>
</dbReference>
<dbReference type="SUPFAM" id="SSF56300">
    <property type="entry name" value="Metallo-dependent phosphatases"/>
    <property type="match status" value="1"/>
</dbReference>
<feature type="domain" description="Purple acid phosphatase N-terminal" evidence="4">
    <location>
        <begin position="60"/>
        <end position="146"/>
    </location>
</feature>
<organism evidence="5 6">
    <name type="scientific">Anaeromicropila populeti</name>
    <dbReference type="NCBI Taxonomy" id="37658"/>
    <lineage>
        <taxon>Bacteria</taxon>
        <taxon>Bacillati</taxon>
        <taxon>Bacillota</taxon>
        <taxon>Clostridia</taxon>
        <taxon>Lachnospirales</taxon>
        <taxon>Lachnospiraceae</taxon>
        <taxon>Anaeromicropila</taxon>
    </lineage>
</organism>
<feature type="domain" description="Calcineurin-like phosphoesterase" evidence="3">
    <location>
        <begin position="156"/>
        <end position="374"/>
    </location>
</feature>
<sequence length="512" mass="57160">MHKIRRTVGTLLIATLLVAPITALYAADNDGWTEAPQTQEAQNDKWENWCKEWETIKDSPTQMSLTPGKDASQLNFAWYSKTTDKKAKIKIGTKKDLSDAVLIKIETKNAVEGYLSNKATAKGLKNNKTYYYSYTINGKWTAATVYKTRDIKSFSFAFVGDPQIGSSASNIPTGSTESLGQSNAVRNDSFNWNSTLNAAIEKNSKLSFVVSAGDQIQSRDKKTADKTYKTYTDNEIEYSGYLSADALMSLPVATTIGNHDALSANYTYHFNNPNASTTLGDTYAGGDYYFSYGNTLFIMLNTNNRNIAEHKQFMDKAIGSHSDAKWKVVTLHQDIYGSGEHSNEPEIVELRYALIPIFEKNGIDVVLTGHDHTYSRSYLMNGGVVDMTSMLSEDDYEKYFEEDLEAVSHVTYVGENVSYQEYLESIQDAYAIASKKVSKVVKPKGILYITANSASGSKYYDLVETKQAYIAARWQKDVPTYSIIDVTSSTLTINTYRTDNGKKIDQAFTLKK</sequence>
<name>A0A1I6HYQ9_9FIRM</name>
<dbReference type="PANTHER" id="PTHR22953">
    <property type="entry name" value="ACID PHOSPHATASE RELATED"/>
    <property type="match status" value="1"/>
</dbReference>
<dbReference type="Pfam" id="PF00149">
    <property type="entry name" value="Metallophos"/>
    <property type="match status" value="1"/>
</dbReference>
<dbReference type="InterPro" id="IPR039331">
    <property type="entry name" value="PAPs-like"/>
</dbReference>
<evidence type="ECO:0000313" key="5">
    <source>
        <dbReference type="EMBL" id="SFR59583.1"/>
    </source>
</evidence>
<dbReference type="OrthoDB" id="9809781at2"/>
<dbReference type="InterPro" id="IPR015914">
    <property type="entry name" value="PAPs_N"/>
</dbReference>
<evidence type="ECO:0000259" key="3">
    <source>
        <dbReference type="Pfam" id="PF00149"/>
    </source>
</evidence>
<dbReference type="AlphaFoldDB" id="A0A1I6HYQ9"/>
<proteinExistence type="predicted"/>
<feature type="chain" id="PRO_5011711161" evidence="2">
    <location>
        <begin position="27"/>
        <end position="512"/>
    </location>
</feature>
<dbReference type="Pfam" id="PF16656">
    <property type="entry name" value="Pur_ac_phosph_N"/>
    <property type="match status" value="1"/>
</dbReference>
<evidence type="ECO:0000259" key="4">
    <source>
        <dbReference type="Pfam" id="PF16656"/>
    </source>
</evidence>
<dbReference type="Gene3D" id="3.60.21.10">
    <property type="match status" value="1"/>
</dbReference>